<accession>F1ZDH2</accession>
<dbReference type="AlphaFoldDB" id="F1ZDH2"/>
<evidence type="ECO:0000256" key="1">
    <source>
        <dbReference type="SAM" id="SignalP"/>
    </source>
</evidence>
<name>F1ZDH2_9SPHN</name>
<dbReference type="InParanoid" id="F1ZDH2"/>
<gene>
    <name evidence="2" type="ORF">Y88_3596</name>
</gene>
<evidence type="ECO:0000313" key="2">
    <source>
        <dbReference type="EMBL" id="EGD57287.1"/>
    </source>
</evidence>
<dbReference type="EMBL" id="AEWJ01000065">
    <property type="protein sequence ID" value="EGD57287.1"/>
    <property type="molecule type" value="Genomic_DNA"/>
</dbReference>
<protein>
    <recommendedName>
        <fullName evidence="4">S-adenosyl-L-homocysteine hydrolase</fullName>
    </recommendedName>
</protein>
<evidence type="ECO:0000313" key="3">
    <source>
        <dbReference type="Proteomes" id="UP000004728"/>
    </source>
</evidence>
<sequence length="170" mass="18092">MSGLGREVIRARAMRGGIAVLAALALLCSGEARAACIDEPVTTAARLHEFEMMMMDVSLRCTRLGIAMQADFDGMVTAHRSLFDEASVRLRRFFGEGVDGPRHGSAYDRYATLLANRYGGGNTSLDACRVFDGVAAEVAKAGDGGRMLGAVARAMIEHPLLERATCSPAP</sequence>
<feature type="signal peptide" evidence="1">
    <location>
        <begin position="1"/>
        <end position="34"/>
    </location>
</feature>
<keyword evidence="1" id="KW-0732">Signal</keyword>
<dbReference type="Proteomes" id="UP000004728">
    <property type="component" value="Unassembled WGS sequence"/>
</dbReference>
<dbReference type="HOGENOM" id="CLU_1738630_0_0_5"/>
<proteinExistence type="predicted"/>
<keyword evidence="3" id="KW-1185">Reference proteome</keyword>
<comment type="caution">
    <text evidence="2">The sequence shown here is derived from an EMBL/GenBank/DDBJ whole genome shotgun (WGS) entry which is preliminary data.</text>
</comment>
<dbReference type="OrthoDB" id="7507616at2"/>
<dbReference type="STRING" id="983920.Y88_3596"/>
<organism evidence="2 3">
    <name type="scientific">Novosphingobium nitrogenifigens DSM 19370</name>
    <dbReference type="NCBI Taxonomy" id="983920"/>
    <lineage>
        <taxon>Bacteria</taxon>
        <taxon>Pseudomonadati</taxon>
        <taxon>Pseudomonadota</taxon>
        <taxon>Alphaproteobacteria</taxon>
        <taxon>Sphingomonadales</taxon>
        <taxon>Sphingomonadaceae</taxon>
        <taxon>Novosphingobium</taxon>
    </lineage>
</organism>
<feature type="chain" id="PRO_5003277765" description="S-adenosyl-L-homocysteine hydrolase" evidence="1">
    <location>
        <begin position="35"/>
        <end position="170"/>
    </location>
</feature>
<evidence type="ECO:0008006" key="4">
    <source>
        <dbReference type="Google" id="ProtNLM"/>
    </source>
</evidence>
<reference evidence="2 3" key="1">
    <citation type="journal article" date="2012" name="J. Bacteriol.">
        <title>Draft Genome Sequence of Novosphingobium nitrogenifigens Y88T.</title>
        <authorList>
            <person name="Strabala T.J."/>
            <person name="Macdonald L."/>
            <person name="Liu V."/>
            <person name="Smit A.M."/>
        </authorList>
    </citation>
    <scope>NUCLEOTIDE SEQUENCE [LARGE SCALE GENOMIC DNA]</scope>
    <source>
        <strain evidence="2 3">DSM 19370</strain>
    </source>
</reference>